<dbReference type="InterPro" id="IPR028081">
    <property type="entry name" value="Leu-bd"/>
</dbReference>
<evidence type="ECO:0000256" key="3">
    <source>
        <dbReference type="SAM" id="SignalP"/>
    </source>
</evidence>
<dbReference type="PROSITE" id="PS51257">
    <property type="entry name" value="PROKAR_LIPOPROTEIN"/>
    <property type="match status" value="1"/>
</dbReference>
<name>A0A1H8DLE1_9ACTN</name>
<dbReference type="EMBL" id="FODD01000001">
    <property type="protein sequence ID" value="SEN08090.1"/>
    <property type="molecule type" value="Genomic_DNA"/>
</dbReference>
<sequence>MTEQRVRGTRRAAVALVATSALLSACGVLPGGTGGSPGPVVVMTWAPVDTNATNMPGMLAMAQVYEKYAKDHDSFGGRPLKVLTCNERDDIVAVRKCAQEANDAGAVAVVGSYSEKGADFISALETYDIPYIGGFGITEDEFQSVESYPINGGLPALLAGNGRQLADLCKKVTLVRPDTTTGDQYPFFLDDGLRAGGKADAKDLRTPDNATQYSDVAATAVGRNKTTDCVSAVLGDHTSTFFDSLRHVTDEPLKVRVSSVLGSVTQSLVDSTGGAHSPLENAYVTGWYPPSSDPEWNEMKAAVTKYAFNDDRIDVDDPGAQTTWIAYTVLDKVVSAMKAKTAVTRASLQHAMDHTTNLSTGGLTPSLGWTEADTRGIVGYSRLVNTKVTYQQVSNGRLVSARPGFIDLTATLSQDH</sequence>
<dbReference type="Proteomes" id="UP000181951">
    <property type="component" value="Unassembled WGS sequence"/>
</dbReference>
<dbReference type="SUPFAM" id="SSF53822">
    <property type="entry name" value="Periplasmic binding protein-like I"/>
    <property type="match status" value="1"/>
</dbReference>
<evidence type="ECO:0000256" key="1">
    <source>
        <dbReference type="ARBA" id="ARBA00010062"/>
    </source>
</evidence>
<feature type="signal peptide" evidence="3">
    <location>
        <begin position="1"/>
        <end position="30"/>
    </location>
</feature>
<dbReference type="Gene3D" id="3.40.50.2300">
    <property type="match status" value="3"/>
</dbReference>
<dbReference type="OrthoDB" id="3205678at2"/>
<feature type="chain" id="PRO_5038795322" evidence="3">
    <location>
        <begin position="31"/>
        <end position="416"/>
    </location>
</feature>
<organism evidence="5 6">
    <name type="scientific">Actinacidiphila rubida</name>
    <dbReference type="NCBI Taxonomy" id="310780"/>
    <lineage>
        <taxon>Bacteria</taxon>
        <taxon>Bacillati</taxon>
        <taxon>Actinomycetota</taxon>
        <taxon>Actinomycetes</taxon>
        <taxon>Kitasatosporales</taxon>
        <taxon>Streptomycetaceae</taxon>
        <taxon>Actinacidiphila</taxon>
    </lineage>
</organism>
<comment type="similarity">
    <text evidence="1">Belongs to the leucine-binding protein family.</text>
</comment>
<reference evidence="5 6" key="1">
    <citation type="submission" date="2016-10" db="EMBL/GenBank/DDBJ databases">
        <authorList>
            <person name="de Groot N.N."/>
        </authorList>
    </citation>
    <scope>NUCLEOTIDE SEQUENCE [LARGE SCALE GENOMIC DNA]</scope>
    <source>
        <strain evidence="5 6">CGMCC 4.2026</strain>
    </source>
</reference>
<evidence type="ECO:0000313" key="5">
    <source>
        <dbReference type="EMBL" id="SEN08090.1"/>
    </source>
</evidence>
<gene>
    <name evidence="5" type="ORF">SAMN05216267_1001177</name>
</gene>
<feature type="domain" description="Leucine-binding protein" evidence="4">
    <location>
        <begin position="52"/>
        <end position="374"/>
    </location>
</feature>
<dbReference type="Pfam" id="PF13458">
    <property type="entry name" value="Peripla_BP_6"/>
    <property type="match status" value="1"/>
</dbReference>
<dbReference type="AlphaFoldDB" id="A0A1H8DLE1"/>
<evidence type="ECO:0000256" key="2">
    <source>
        <dbReference type="ARBA" id="ARBA00022729"/>
    </source>
</evidence>
<dbReference type="InterPro" id="IPR028082">
    <property type="entry name" value="Peripla_BP_I"/>
</dbReference>
<proteinExistence type="inferred from homology"/>
<evidence type="ECO:0000313" key="6">
    <source>
        <dbReference type="Proteomes" id="UP000181951"/>
    </source>
</evidence>
<accession>A0A1H8DLE1</accession>
<dbReference type="STRING" id="310780.SAMN05216267_1001177"/>
<protein>
    <submittedName>
        <fullName evidence="5">Substrate-binding protein</fullName>
    </submittedName>
</protein>
<keyword evidence="2 3" id="KW-0732">Signal</keyword>
<keyword evidence="6" id="KW-1185">Reference proteome</keyword>
<evidence type="ECO:0000259" key="4">
    <source>
        <dbReference type="Pfam" id="PF13458"/>
    </source>
</evidence>